<dbReference type="SUPFAM" id="SSF81321">
    <property type="entry name" value="Family A G protein-coupled receptor-like"/>
    <property type="match status" value="1"/>
</dbReference>
<evidence type="ECO:0000256" key="5">
    <source>
        <dbReference type="ARBA" id="ARBA00023040"/>
    </source>
</evidence>
<reference evidence="13 14" key="1">
    <citation type="journal article" date="2018" name="Sci. Rep.">
        <title>Comparative analysis of the Pocillopora damicornis genome highlights role of immune system in coral evolution.</title>
        <authorList>
            <person name="Cunning R."/>
            <person name="Bay R.A."/>
            <person name="Gillette P."/>
            <person name="Baker A.C."/>
            <person name="Traylor-Knowles N."/>
        </authorList>
    </citation>
    <scope>NUCLEOTIDE SEQUENCE [LARGE SCALE GENOMIC DNA]</scope>
    <source>
        <strain evidence="13">RSMAS</strain>
        <tissue evidence="13">Whole animal</tissue>
    </source>
</reference>
<keyword evidence="6 11" id="KW-0472">Membrane</keyword>
<feature type="transmembrane region" description="Helical" evidence="11">
    <location>
        <begin position="54"/>
        <end position="79"/>
    </location>
</feature>
<keyword evidence="2" id="KW-1003">Cell membrane</keyword>
<dbReference type="CDD" id="cd00637">
    <property type="entry name" value="7tm_classA_rhodopsin-like"/>
    <property type="match status" value="1"/>
</dbReference>
<dbReference type="OrthoDB" id="5980076at2759"/>
<dbReference type="Pfam" id="PF00001">
    <property type="entry name" value="7tm_1"/>
    <property type="match status" value="1"/>
</dbReference>
<keyword evidence="8 9" id="KW-0807">Transducer</keyword>
<proteinExistence type="inferred from homology"/>
<evidence type="ECO:0000256" key="7">
    <source>
        <dbReference type="ARBA" id="ARBA00023170"/>
    </source>
</evidence>
<dbReference type="PROSITE" id="PS50262">
    <property type="entry name" value="G_PROTEIN_RECEP_F1_2"/>
    <property type="match status" value="1"/>
</dbReference>
<evidence type="ECO:0000313" key="14">
    <source>
        <dbReference type="Proteomes" id="UP000275408"/>
    </source>
</evidence>
<dbReference type="GO" id="GO:0005886">
    <property type="term" value="C:plasma membrane"/>
    <property type="evidence" value="ECO:0007669"/>
    <property type="project" value="UniProtKB-SubCell"/>
</dbReference>
<evidence type="ECO:0000256" key="10">
    <source>
        <dbReference type="SAM" id="MobiDB-lite"/>
    </source>
</evidence>
<feature type="domain" description="G-protein coupled receptors family 1 profile" evidence="12">
    <location>
        <begin position="33"/>
        <end position="366"/>
    </location>
</feature>
<keyword evidence="7 9" id="KW-0675">Receptor</keyword>
<name>A0A3M6U8W2_POCDA</name>
<evidence type="ECO:0000256" key="2">
    <source>
        <dbReference type="ARBA" id="ARBA00022475"/>
    </source>
</evidence>
<dbReference type="Proteomes" id="UP000275408">
    <property type="component" value="Unassembled WGS sequence"/>
</dbReference>
<feature type="compositionally biased region" description="Polar residues" evidence="10">
    <location>
        <begin position="258"/>
        <end position="275"/>
    </location>
</feature>
<evidence type="ECO:0000313" key="13">
    <source>
        <dbReference type="EMBL" id="RMX49908.1"/>
    </source>
</evidence>
<keyword evidence="5 9" id="KW-0297">G-protein coupled receptor</keyword>
<evidence type="ECO:0000256" key="11">
    <source>
        <dbReference type="SAM" id="Phobius"/>
    </source>
</evidence>
<dbReference type="PANTHER" id="PTHR22752">
    <property type="entry name" value="G PROTEIN-COUPLED RECEPTOR"/>
    <property type="match status" value="1"/>
</dbReference>
<feature type="transmembrane region" description="Helical" evidence="11">
    <location>
        <begin position="315"/>
        <end position="337"/>
    </location>
</feature>
<evidence type="ECO:0000256" key="3">
    <source>
        <dbReference type="ARBA" id="ARBA00022692"/>
    </source>
</evidence>
<evidence type="ECO:0000256" key="4">
    <source>
        <dbReference type="ARBA" id="ARBA00022989"/>
    </source>
</evidence>
<organism evidence="13 14">
    <name type="scientific">Pocillopora damicornis</name>
    <name type="common">Cauliflower coral</name>
    <name type="synonym">Millepora damicornis</name>
    <dbReference type="NCBI Taxonomy" id="46731"/>
    <lineage>
        <taxon>Eukaryota</taxon>
        <taxon>Metazoa</taxon>
        <taxon>Cnidaria</taxon>
        <taxon>Anthozoa</taxon>
        <taxon>Hexacorallia</taxon>
        <taxon>Scleractinia</taxon>
        <taxon>Astrocoeniina</taxon>
        <taxon>Pocilloporidae</taxon>
        <taxon>Pocillopora</taxon>
    </lineage>
</organism>
<dbReference type="GO" id="GO:0004930">
    <property type="term" value="F:G protein-coupled receptor activity"/>
    <property type="evidence" value="ECO:0007669"/>
    <property type="project" value="UniProtKB-KW"/>
</dbReference>
<evidence type="ECO:0000256" key="9">
    <source>
        <dbReference type="RuleBase" id="RU000688"/>
    </source>
</evidence>
<feature type="transmembrane region" description="Helical" evidence="11">
    <location>
        <begin position="176"/>
        <end position="201"/>
    </location>
</feature>
<protein>
    <recommendedName>
        <fullName evidence="12">G-protein coupled receptors family 1 profile domain-containing protein</fullName>
    </recommendedName>
</protein>
<feature type="compositionally biased region" description="Basic and acidic residues" evidence="10">
    <location>
        <begin position="277"/>
        <end position="287"/>
    </location>
</feature>
<dbReference type="InterPro" id="IPR000276">
    <property type="entry name" value="GPCR_Rhodpsn"/>
</dbReference>
<dbReference type="PRINTS" id="PR00237">
    <property type="entry name" value="GPCRRHODOPSN"/>
</dbReference>
<evidence type="ECO:0000259" key="12">
    <source>
        <dbReference type="PROSITE" id="PS50262"/>
    </source>
</evidence>
<feature type="region of interest" description="Disordered" evidence="10">
    <location>
        <begin position="246"/>
        <end position="287"/>
    </location>
</feature>
<keyword evidence="14" id="KW-1185">Reference proteome</keyword>
<keyword evidence="4 11" id="KW-1133">Transmembrane helix</keyword>
<evidence type="ECO:0000256" key="8">
    <source>
        <dbReference type="ARBA" id="ARBA00023224"/>
    </source>
</evidence>
<dbReference type="PROSITE" id="PS00237">
    <property type="entry name" value="G_PROTEIN_RECEP_F1_1"/>
    <property type="match status" value="1"/>
</dbReference>
<dbReference type="AlphaFoldDB" id="A0A3M6U8W2"/>
<feature type="compositionally biased region" description="Low complexity" evidence="10">
    <location>
        <begin position="246"/>
        <end position="257"/>
    </location>
</feature>
<dbReference type="Gene3D" id="1.20.1070.10">
    <property type="entry name" value="Rhodopsin 7-helix transmembrane proteins"/>
    <property type="match status" value="1"/>
</dbReference>
<evidence type="ECO:0000256" key="1">
    <source>
        <dbReference type="ARBA" id="ARBA00004651"/>
    </source>
</evidence>
<feature type="transmembrane region" description="Helical" evidence="11">
    <location>
        <begin position="133"/>
        <end position="156"/>
    </location>
</feature>
<dbReference type="EMBL" id="RCHS01002030">
    <property type="protein sequence ID" value="RMX49908.1"/>
    <property type="molecule type" value="Genomic_DNA"/>
</dbReference>
<accession>A0A3M6U8W2</accession>
<comment type="caution">
    <text evidence="13">The sequence shown here is derived from an EMBL/GenBank/DDBJ whole genome shotgun (WGS) entry which is preliminary data.</text>
</comment>
<feature type="transmembrane region" description="Helical" evidence="11">
    <location>
        <begin position="349"/>
        <end position="369"/>
    </location>
</feature>
<gene>
    <name evidence="13" type="ORF">pdam_00017304</name>
</gene>
<feature type="transmembrane region" description="Helical" evidence="11">
    <location>
        <begin position="20"/>
        <end position="42"/>
    </location>
</feature>
<comment type="subcellular location">
    <subcellularLocation>
        <location evidence="1">Cell membrane</location>
        <topology evidence="1">Multi-pass membrane protein</topology>
    </subcellularLocation>
</comment>
<sequence length="419" mass="47150">MTGLLASPTSRSQPEKVAEVFFLGILFVIALVANSTICYAMLQPYRLKTSSNLFPFSLAVANLSLALLHTPYTMASLIVDHWPFDIAWCQISGMLINLVSMASNFSIVLIAIHRYYLIVKPLSDTISVRRAKTMVAFVWFTSLVTAVPPLFGWNSYRYIPGKAFCSVDWQDGGPDLVYSVYLVVISFFVPLGILFYIYRAIYLKTKRQRKKTDYNTLRGLSDQGSFTYQRSQTLCQKLACCLSRNNSQGSNSSPSTSEKGNVSSPATSRSYSFELSPSRRDNALQREEMRRRREVITRSLTRQSSIYEQKTVQNALVLLLTFVINLAPYYIVGIWSGASQKTASNGLDFFVTFLFVCMTAVNPMLYGFFNRQIRRVVLKSTIGQFACQLCKCCDSDLDTRPDAATTRRGRNTLGPDSEC</sequence>
<keyword evidence="3 9" id="KW-0812">Transmembrane</keyword>
<feature type="transmembrane region" description="Helical" evidence="11">
    <location>
        <begin position="91"/>
        <end position="112"/>
    </location>
</feature>
<evidence type="ECO:0000256" key="6">
    <source>
        <dbReference type="ARBA" id="ARBA00023136"/>
    </source>
</evidence>
<comment type="similarity">
    <text evidence="9">Belongs to the G-protein coupled receptor 1 family.</text>
</comment>
<dbReference type="InterPro" id="IPR017452">
    <property type="entry name" value="GPCR_Rhodpsn_7TM"/>
</dbReference>